<dbReference type="EMBL" id="NRSG01000451">
    <property type="protein sequence ID" value="MBK1662104.1"/>
    <property type="molecule type" value="Genomic_DNA"/>
</dbReference>
<name>A0ABS1D8A5_9PROT</name>
<dbReference type="SUPFAM" id="SSF48435">
    <property type="entry name" value="Bacterial muramidases"/>
    <property type="match status" value="1"/>
</dbReference>
<sequence length="161" mass="17350">MLARKLLRLGDPASAYQVCARHGIAAPGEPRQEAEFLAGFLALRFLQDPAGAERHFARLAEDSRSVITRARSLYWQGRAAEAQAAAARARERYRAAVEFPLAFYGQLAALTLGEDGQILSARIARAQTAPPPAAQAAAFGSREPARVVLALAEIGEARRAR</sequence>
<keyword evidence="1" id="KW-0732">Signal</keyword>
<organism evidence="2 3">
    <name type="scientific">Paracraurococcus ruber</name>
    <dbReference type="NCBI Taxonomy" id="77675"/>
    <lineage>
        <taxon>Bacteria</taxon>
        <taxon>Pseudomonadati</taxon>
        <taxon>Pseudomonadota</taxon>
        <taxon>Alphaproteobacteria</taxon>
        <taxon>Acetobacterales</taxon>
        <taxon>Roseomonadaceae</taxon>
        <taxon>Paracraurococcus</taxon>
    </lineage>
</organism>
<keyword evidence="3" id="KW-1185">Reference proteome</keyword>
<evidence type="ECO:0000313" key="2">
    <source>
        <dbReference type="EMBL" id="MBK1662104.1"/>
    </source>
</evidence>
<evidence type="ECO:0000256" key="1">
    <source>
        <dbReference type="ARBA" id="ARBA00022729"/>
    </source>
</evidence>
<feature type="non-terminal residue" evidence="2">
    <location>
        <position position="161"/>
    </location>
</feature>
<dbReference type="Gene3D" id="1.25.20.10">
    <property type="entry name" value="Bacterial muramidases"/>
    <property type="match status" value="1"/>
</dbReference>
<reference evidence="2 3" key="1">
    <citation type="journal article" date="2020" name="Microorganisms">
        <title>Osmotic Adaptation and Compatible Solute Biosynthesis of Phototrophic Bacteria as Revealed from Genome Analyses.</title>
        <authorList>
            <person name="Imhoff J.F."/>
            <person name="Rahn T."/>
            <person name="Kunzel S."/>
            <person name="Keller A."/>
            <person name="Neulinger S.C."/>
        </authorList>
    </citation>
    <scope>NUCLEOTIDE SEQUENCE [LARGE SCALE GENOMIC DNA]</scope>
    <source>
        <strain evidence="2 3">DSM 15382</strain>
    </source>
</reference>
<dbReference type="Proteomes" id="UP000697995">
    <property type="component" value="Unassembled WGS sequence"/>
</dbReference>
<evidence type="ECO:0000313" key="3">
    <source>
        <dbReference type="Proteomes" id="UP000697995"/>
    </source>
</evidence>
<dbReference type="InterPro" id="IPR008939">
    <property type="entry name" value="Lytic_TGlycosylase_superhlx_U"/>
</dbReference>
<proteinExistence type="predicted"/>
<comment type="caution">
    <text evidence="2">The sequence shown here is derived from an EMBL/GenBank/DDBJ whole genome shotgun (WGS) entry which is preliminary data.</text>
</comment>
<protein>
    <submittedName>
        <fullName evidence="2">Transglycosylase</fullName>
    </submittedName>
</protein>
<accession>A0ABS1D8A5</accession>
<gene>
    <name evidence="2" type="ORF">CKO45_28360</name>
</gene>